<evidence type="ECO:0000313" key="3">
    <source>
        <dbReference type="Proteomes" id="UP000600080"/>
    </source>
</evidence>
<evidence type="ECO:0000313" key="2">
    <source>
        <dbReference type="EMBL" id="GGN49372.1"/>
    </source>
</evidence>
<evidence type="ECO:0000259" key="1">
    <source>
        <dbReference type="PROSITE" id="PS51841"/>
    </source>
</evidence>
<dbReference type="InterPro" id="IPR036415">
    <property type="entry name" value="Lamin_tail_dom_sf"/>
</dbReference>
<reference evidence="3" key="1">
    <citation type="journal article" date="2019" name="Int. J. Syst. Evol. Microbiol.">
        <title>The Global Catalogue of Microorganisms (GCM) 10K type strain sequencing project: providing services to taxonomists for standard genome sequencing and annotation.</title>
        <authorList>
            <consortium name="The Broad Institute Genomics Platform"/>
            <consortium name="The Broad Institute Genome Sequencing Center for Infectious Disease"/>
            <person name="Wu L."/>
            <person name="Ma J."/>
        </authorList>
    </citation>
    <scope>NUCLEOTIDE SEQUENCE [LARGE SCALE GENOMIC DNA]</scope>
    <source>
        <strain evidence="3">CGMCC 4.7323</strain>
    </source>
</reference>
<comment type="caution">
    <text evidence="2">The sequence shown here is derived from an EMBL/GenBank/DDBJ whole genome shotgun (WGS) entry which is preliminary data.</text>
</comment>
<dbReference type="EMBL" id="BMND01000015">
    <property type="protein sequence ID" value="GGN49372.1"/>
    <property type="molecule type" value="Genomic_DNA"/>
</dbReference>
<dbReference type="Proteomes" id="UP000600080">
    <property type="component" value="Unassembled WGS sequence"/>
</dbReference>
<organism evidence="2 3">
    <name type="scientific">Streptomyces kronopolitis</name>
    <dbReference type="NCBI Taxonomy" id="1612435"/>
    <lineage>
        <taxon>Bacteria</taxon>
        <taxon>Bacillati</taxon>
        <taxon>Actinomycetota</taxon>
        <taxon>Actinomycetes</taxon>
        <taxon>Kitasatosporales</taxon>
        <taxon>Streptomycetaceae</taxon>
        <taxon>Streptomyces</taxon>
    </lineage>
</organism>
<dbReference type="SUPFAM" id="SSF74853">
    <property type="entry name" value="Lamin A/C globular tail domain"/>
    <property type="match status" value="1"/>
</dbReference>
<keyword evidence="3" id="KW-1185">Reference proteome</keyword>
<proteinExistence type="predicted"/>
<feature type="domain" description="LTD" evidence="1">
    <location>
        <begin position="64"/>
        <end position="180"/>
    </location>
</feature>
<dbReference type="InterPro" id="IPR001322">
    <property type="entry name" value="Lamin_tail_dom"/>
</dbReference>
<sequence length="188" mass="20448">MWGPGQTGRVSGFRRPNDGRRIQGVFVLRNASRIAAAVVGSVALAAAAALPAAAAGHGHHAPAPHRVHSAVALGAIQYDSPGREDRSNRSLNAEFVTVKNNGRAAVNLRGWTLSDRSGNTYRFGNFRLNGHSQVRVHTGIGRNTRGDLYQDRRNYVWDNTDTATLRNDHRQVVDIESWGRGHGHGHGH</sequence>
<gene>
    <name evidence="2" type="ORF">GCM10012285_37420</name>
</gene>
<dbReference type="Pfam" id="PF00932">
    <property type="entry name" value="LTD"/>
    <property type="match status" value="1"/>
</dbReference>
<accession>A0ABQ2JMM9</accession>
<dbReference type="Gene3D" id="2.60.40.1260">
    <property type="entry name" value="Lamin Tail domain"/>
    <property type="match status" value="1"/>
</dbReference>
<protein>
    <recommendedName>
        <fullName evidence="1">LTD domain-containing protein</fullName>
    </recommendedName>
</protein>
<dbReference type="PROSITE" id="PS51841">
    <property type="entry name" value="LTD"/>
    <property type="match status" value="1"/>
</dbReference>
<name>A0ABQ2JMM9_9ACTN</name>